<accession>A0A654C1U6</accession>
<sequence length="39" mass="4420">MAFQEIPAFKSTCIQIIHLAKKCFPVAGNIDRENTLFSH</sequence>
<dbReference type="AlphaFoldDB" id="A0A654C1U6"/>
<evidence type="ECO:0000313" key="2">
    <source>
        <dbReference type="Proteomes" id="UP000432350"/>
    </source>
</evidence>
<reference evidence="1 2" key="1">
    <citation type="submission" date="2019-10" db="EMBL/GenBank/DDBJ databases">
        <authorList>
            <person name="Karimi E."/>
        </authorList>
    </citation>
    <scope>NUCLEOTIDE SEQUENCE [LARGE SCALE GENOMIC DNA]</scope>
    <source>
        <strain evidence="1">Sphingobacterium sp. 8BC</strain>
    </source>
</reference>
<proteinExistence type="predicted"/>
<evidence type="ECO:0000313" key="1">
    <source>
        <dbReference type="EMBL" id="VXC85300.1"/>
    </source>
</evidence>
<dbReference type="Proteomes" id="UP000432350">
    <property type="component" value="Unassembled WGS sequence"/>
</dbReference>
<organism evidence="1 2">
    <name type="scientific">Sphingobacterium multivorum</name>
    <dbReference type="NCBI Taxonomy" id="28454"/>
    <lineage>
        <taxon>Bacteria</taxon>
        <taxon>Pseudomonadati</taxon>
        <taxon>Bacteroidota</taxon>
        <taxon>Sphingobacteriia</taxon>
        <taxon>Sphingobacteriales</taxon>
        <taxon>Sphingobacteriaceae</taxon>
        <taxon>Sphingobacterium</taxon>
    </lineage>
</organism>
<name>A0A654C1U6_SPHMU</name>
<gene>
    <name evidence="1" type="ORF">SPHINGO8BC_50457</name>
</gene>
<dbReference type="EMBL" id="CABWMV010000024">
    <property type="protein sequence ID" value="VXC85300.1"/>
    <property type="molecule type" value="Genomic_DNA"/>
</dbReference>
<protein>
    <submittedName>
        <fullName evidence="1">Uncharacterized protein</fullName>
    </submittedName>
</protein>